<accession>A0A0U1Q2C0</accession>
<dbReference type="OrthoDB" id="5797290at2"/>
<keyword evidence="1" id="KW-1133">Transmembrane helix</keyword>
<dbReference type="EMBL" id="LBNQ01000012">
    <property type="protein sequence ID" value="KKW68901.1"/>
    <property type="molecule type" value="Genomic_DNA"/>
</dbReference>
<sequence>MQLPACIKARLPLLAAALWWGALTAIGGIVMPLFYMHAAGAAMAVPLAASVMTASMWLSVACGFTVVLAIRPSAEEAGHAWAGRALTTTGWALAALLAALLLEFAVVPRILMRENLSSLLGAGAAVYALQWLCCAVVLWRLSTSKDAQGRPHASSCD</sequence>
<gene>
    <name evidence="2" type="ORF">AAV94_02995</name>
</gene>
<protein>
    <recommendedName>
        <fullName evidence="4">DUF4149 domain-containing protein</fullName>
    </recommendedName>
</protein>
<name>A0A0U1Q2C0_9BURK</name>
<dbReference type="AlphaFoldDB" id="A0A0U1Q2C0"/>
<reference evidence="2 3" key="1">
    <citation type="submission" date="2015-05" db="EMBL/GenBank/DDBJ databases">
        <title>Draft genome sequence of Lampropedia sp. CT6, isolated from the microbial mat of a hot water spring, located at Manikaran, India.</title>
        <authorList>
            <person name="Tripathi C."/>
            <person name="Rani P."/>
            <person name="Mahato N.K."/>
            <person name="Lal R."/>
        </authorList>
    </citation>
    <scope>NUCLEOTIDE SEQUENCE [LARGE SCALE GENOMIC DNA]</scope>
    <source>
        <strain evidence="2 3">CT6</strain>
    </source>
</reference>
<dbReference type="Proteomes" id="UP000050580">
    <property type="component" value="Unassembled WGS sequence"/>
</dbReference>
<dbReference type="RefSeq" id="WP_046740829.1">
    <property type="nucleotide sequence ID" value="NZ_LBNQ01000012.1"/>
</dbReference>
<feature type="transmembrane region" description="Helical" evidence="1">
    <location>
        <begin position="91"/>
        <end position="112"/>
    </location>
</feature>
<feature type="transmembrane region" description="Helical" evidence="1">
    <location>
        <begin position="118"/>
        <end position="141"/>
    </location>
</feature>
<proteinExistence type="predicted"/>
<keyword evidence="3" id="KW-1185">Reference proteome</keyword>
<evidence type="ECO:0008006" key="4">
    <source>
        <dbReference type="Google" id="ProtNLM"/>
    </source>
</evidence>
<feature type="transmembrane region" description="Helical" evidence="1">
    <location>
        <begin position="47"/>
        <end position="70"/>
    </location>
</feature>
<feature type="transmembrane region" description="Helical" evidence="1">
    <location>
        <begin position="12"/>
        <end position="35"/>
    </location>
</feature>
<keyword evidence="1" id="KW-0812">Transmembrane</keyword>
<organism evidence="2 3">
    <name type="scientific">Lampropedia cohaerens</name>
    <dbReference type="NCBI Taxonomy" id="1610491"/>
    <lineage>
        <taxon>Bacteria</taxon>
        <taxon>Pseudomonadati</taxon>
        <taxon>Pseudomonadota</taxon>
        <taxon>Betaproteobacteria</taxon>
        <taxon>Burkholderiales</taxon>
        <taxon>Comamonadaceae</taxon>
        <taxon>Lampropedia</taxon>
    </lineage>
</organism>
<evidence type="ECO:0000256" key="1">
    <source>
        <dbReference type="SAM" id="Phobius"/>
    </source>
</evidence>
<evidence type="ECO:0000313" key="3">
    <source>
        <dbReference type="Proteomes" id="UP000050580"/>
    </source>
</evidence>
<keyword evidence="1" id="KW-0472">Membrane</keyword>
<comment type="caution">
    <text evidence="2">The sequence shown here is derived from an EMBL/GenBank/DDBJ whole genome shotgun (WGS) entry which is preliminary data.</text>
</comment>
<evidence type="ECO:0000313" key="2">
    <source>
        <dbReference type="EMBL" id="KKW68901.1"/>
    </source>
</evidence>